<proteinExistence type="predicted"/>
<accession>A0A0A2VVZ5</accession>
<reference evidence="1 2" key="1">
    <citation type="submission" date="2012-10" db="EMBL/GenBank/DDBJ databases">
        <title>Genome sequencing and analysis of entomopathogenic fungi Beauveria bassiana D1-5.</title>
        <authorList>
            <person name="Li Q."/>
            <person name="Wang L."/>
            <person name="Zhang Z."/>
            <person name="Wang Q."/>
            <person name="Ren J."/>
            <person name="Wang M."/>
            <person name="Xu W."/>
            <person name="Wang J."/>
            <person name="Lu Y."/>
            <person name="Du Q."/>
            <person name="Sun Z."/>
        </authorList>
    </citation>
    <scope>NUCLEOTIDE SEQUENCE [LARGE SCALE GENOMIC DNA]</scope>
    <source>
        <strain evidence="1 2">D1-5</strain>
    </source>
</reference>
<dbReference type="AlphaFoldDB" id="A0A0A2VVZ5"/>
<sequence length="79" mass="9268">MRICRAKHEVVYEDPVEMKMISDYMPVFLKELEQSDSEGFVANTIDEKAQLVRRQGWVYAKDQDFENCLKQTIAQHSKA</sequence>
<protein>
    <submittedName>
        <fullName evidence="1">Uncharacterized protein</fullName>
    </submittedName>
</protein>
<evidence type="ECO:0000313" key="2">
    <source>
        <dbReference type="Proteomes" id="UP000030106"/>
    </source>
</evidence>
<name>A0A0A2VVZ5_BEABA</name>
<gene>
    <name evidence="1" type="ORF">BBAD15_g9820</name>
</gene>
<organism evidence="1 2">
    <name type="scientific">Beauveria bassiana D1-5</name>
    <dbReference type="NCBI Taxonomy" id="1245745"/>
    <lineage>
        <taxon>Eukaryota</taxon>
        <taxon>Fungi</taxon>
        <taxon>Dikarya</taxon>
        <taxon>Ascomycota</taxon>
        <taxon>Pezizomycotina</taxon>
        <taxon>Sordariomycetes</taxon>
        <taxon>Hypocreomycetidae</taxon>
        <taxon>Hypocreales</taxon>
        <taxon>Cordycipitaceae</taxon>
        <taxon>Beauveria</taxon>
    </lineage>
</organism>
<dbReference type="Proteomes" id="UP000030106">
    <property type="component" value="Unassembled WGS sequence"/>
</dbReference>
<dbReference type="HOGENOM" id="CLU_2605673_0_0_1"/>
<dbReference type="EMBL" id="ANFO01000996">
    <property type="protein sequence ID" value="KGQ04944.1"/>
    <property type="molecule type" value="Genomic_DNA"/>
</dbReference>
<comment type="caution">
    <text evidence="1">The sequence shown here is derived from an EMBL/GenBank/DDBJ whole genome shotgun (WGS) entry which is preliminary data.</text>
</comment>
<evidence type="ECO:0000313" key="1">
    <source>
        <dbReference type="EMBL" id="KGQ04944.1"/>
    </source>
</evidence>